<dbReference type="InterPro" id="IPR003737">
    <property type="entry name" value="GlcNAc_PI_deacetylase-related"/>
</dbReference>
<accession>A0A0F9JLY7</accession>
<name>A0A0F9JLY7_9ZZZZ</name>
<evidence type="ECO:0008006" key="2">
    <source>
        <dbReference type="Google" id="ProtNLM"/>
    </source>
</evidence>
<comment type="caution">
    <text evidence="1">The sequence shown here is derived from an EMBL/GenBank/DDBJ whole genome shotgun (WGS) entry which is preliminary data.</text>
</comment>
<dbReference type="SUPFAM" id="SSF102588">
    <property type="entry name" value="LmbE-like"/>
    <property type="match status" value="1"/>
</dbReference>
<dbReference type="InterPro" id="IPR024078">
    <property type="entry name" value="LmbE-like_dom_sf"/>
</dbReference>
<organism evidence="1">
    <name type="scientific">marine sediment metagenome</name>
    <dbReference type="NCBI Taxonomy" id="412755"/>
    <lineage>
        <taxon>unclassified sequences</taxon>
        <taxon>metagenomes</taxon>
        <taxon>ecological metagenomes</taxon>
    </lineage>
</organism>
<reference evidence="1" key="1">
    <citation type="journal article" date="2015" name="Nature">
        <title>Complex archaea that bridge the gap between prokaryotes and eukaryotes.</title>
        <authorList>
            <person name="Spang A."/>
            <person name="Saw J.H."/>
            <person name="Jorgensen S.L."/>
            <person name="Zaremba-Niedzwiedzka K."/>
            <person name="Martijn J."/>
            <person name="Lind A.E."/>
            <person name="van Eijk R."/>
            <person name="Schleper C."/>
            <person name="Guy L."/>
            <person name="Ettema T.J."/>
        </authorList>
    </citation>
    <scope>NUCLEOTIDE SEQUENCE</scope>
</reference>
<proteinExistence type="predicted"/>
<dbReference type="Gene3D" id="3.40.50.10320">
    <property type="entry name" value="LmbE-like"/>
    <property type="match status" value="1"/>
</dbReference>
<dbReference type="SUPFAM" id="SSF52317">
    <property type="entry name" value="Class I glutamine amidotransferase-like"/>
    <property type="match status" value="1"/>
</dbReference>
<dbReference type="InterPro" id="IPR029062">
    <property type="entry name" value="Class_I_gatase-like"/>
</dbReference>
<dbReference type="Pfam" id="PF02585">
    <property type="entry name" value="PIG-L"/>
    <property type="match status" value="1"/>
</dbReference>
<dbReference type="EMBL" id="LAZR01009774">
    <property type="protein sequence ID" value="KKM70663.1"/>
    <property type="molecule type" value="Genomic_DNA"/>
</dbReference>
<sequence>MDGKLKKYIAILFACTLFLNLNANPSQIELLNAAELQIALHKLNVLGSILYIEAHPDDENTSALAYFSIGRKYRTAYLSLTRGDGGQNLIGPEKGAEIGIIRTQELMSARRNDSAEQFFSRAIDFGYSKTPEETLSFWGKEAILADIVWVIRIFRPDVIIARSLGAGYRGHGHHAASGKLTREAFRAAADPNKFPEQLQYVQAWQAQRLFWNRWRRGQQEMADTLTINTGEYNPLLGKSYSEIGAESRSMHKSQGFGASGRRGARYDYYQLIEGRPATTDLFDGIDTSWQQVPGGQKVGLMLAKIIDTFDPQHPSKSLPSLLAVYTKMTELKETYWVKIKKEELLQVIQSCAGLWIEAISPDFAAAPGDEIKIQTTIVNRSEYPFRIQEIDFYELASDSDLDILLKNNNPQTFEKTIRIPKDFPISQPYWLKSPSKKAMFSIREQNLIGLAENPPSIRVNIKLNTDSSLLEYSVPLLYRWTDRVAGEQYRPFEIRPRITVQIENKVKIFTTDGSQELRVKLKSHSTNIAGTIRLEAPVQWRVTPESIPFVLANKYEETKVTFKVTPPNNSDEAILTAIAEINGKKLDRDIVEISHPHIKRQVYFPKSRVKAIKMDIKHAGTKLGYIMGSGDEVADSLLNLGYEVALLDDDMLERADLNQFDAIIAGIRAYNTRERLKNTYPRLLQYVKDGGTFIVQYNVSRGLQTNNIGPYPFTIGRDRVTEETAPIAFLNPQHPLLNIPNKITQKDFDGWVQERGLYFATVWDERYEPILTSSDTNESDKKGGLLYTRYGKGVFIYTGYSWFRQLPAGVPGAYRLFANMISSGVTHGK</sequence>
<evidence type="ECO:0000313" key="1">
    <source>
        <dbReference type="EMBL" id="KKM70663.1"/>
    </source>
</evidence>
<protein>
    <recommendedName>
        <fullName evidence="2">LmbE family protein</fullName>
    </recommendedName>
</protein>
<dbReference type="AlphaFoldDB" id="A0A0F9JLY7"/>
<gene>
    <name evidence="1" type="ORF">LCGC14_1438490</name>
</gene>